<gene>
    <name evidence="2" type="ORF">GCM10007888_09780</name>
</gene>
<name>A0ABQ6DDL6_9HYPH</name>
<sequence>MPPCVASPAATAPAPTATSASAAMPARVRSAILISPRFAVSAPRAGIAARPSGSETIASASIRQSPTRTHPLERPFRQRSRGSG</sequence>
<organism evidence="2 3">
    <name type="scientific">Methylobacterium oxalidis</name>
    <dbReference type="NCBI Taxonomy" id="944322"/>
    <lineage>
        <taxon>Bacteria</taxon>
        <taxon>Pseudomonadati</taxon>
        <taxon>Pseudomonadota</taxon>
        <taxon>Alphaproteobacteria</taxon>
        <taxon>Hyphomicrobiales</taxon>
        <taxon>Methylobacteriaceae</taxon>
        <taxon>Methylobacterium</taxon>
    </lineage>
</organism>
<feature type="compositionally biased region" description="Polar residues" evidence="1">
    <location>
        <begin position="53"/>
        <end position="68"/>
    </location>
</feature>
<protein>
    <submittedName>
        <fullName evidence="2">Uncharacterized protein</fullName>
    </submittedName>
</protein>
<evidence type="ECO:0000256" key="1">
    <source>
        <dbReference type="SAM" id="MobiDB-lite"/>
    </source>
</evidence>
<feature type="region of interest" description="Disordered" evidence="1">
    <location>
        <begin position="46"/>
        <end position="84"/>
    </location>
</feature>
<keyword evidence="3" id="KW-1185">Reference proteome</keyword>
<evidence type="ECO:0000313" key="2">
    <source>
        <dbReference type="EMBL" id="GLS62597.1"/>
    </source>
</evidence>
<reference evidence="3" key="1">
    <citation type="journal article" date="2019" name="Int. J. Syst. Evol. Microbiol.">
        <title>The Global Catalogue of Microorganisms (GCM) 10K type strain sequencing project: providing services to taxonomists for standard genome sequencing and annotation.</title>
        <authorList>
            <consortium name="The Broad Institute Genomics Platform"/>
            <consortium name="The Broad Institute Genome Sequencing Center for Infectious Disease"/>
            <person name="Wu L."/>
            <person name="Ma J."/>
        </authorList>
    </citation>
    <scope>NUCLEOTIDE SEQUENCE [LARGE SCALE GENOMIC DNA]</scope>
    <source>
        <strain evidence="3">NBRC 107715</strain>
    </source>
</reference>
<dbReference type="Proteomes" id="UP001156856">
    <property type="component" value="Unassembled WGS sequence"/>
</dbReference>
<evidence type="ECO:0000313" key="3">
    <source>
        <dbReference type="Proteomes" id="UP001156856"/>
    </source>
</evidence>
<feature type="region of interest" description="Disordered" evidence="1">
    <location>
        <begin position="1"/>
        <end position="23"/>
    </location>
</feature>
<accession>A0ABQ6DDL6</accession>
<comment type="caution">
    <text evidence="2">The sequence shown here is derived from an EMBL/GenBank/DDBJ whole genome shotgun (WGS) entry which is preliminary data.</text>
</comment>
<dbReference type="EMBL" id="BSPK01000015">
    <property type="protein sequence ID" value="GLS62597.1"/>
    <property type="molecule type" value="Genomic_DNA"/>
</dbReference>
<proteinExistence type="predicted"/>